<evidence type="ECO:0000256" key="1">
    <source>
        <dbReference type="ARBA" id="ARBA00022527"/>
    </source>
</evidence>
<feature type="domain" description="Protein kinase" evidence="6">
    <location>
        <begin position="17"/>
        <end position="209"/>
    </location>
</feature>
<keyword evidence="2" id="KW-0808">Transferase</keyword>
<name>F4RDD2_MELLP</name>
<dbReference type="SUPFAM" id="SSF56112">
    <property type="entry name" value="Protein kinase-like (PK-like)"/>
    <property type="match status" value="1"/>
</dbReference>
<gene>
    <name evidence="7" type="ORF">MELLADRAFT_104043</name>
</gene>
<keyword evidence="8" id="KW-1185">Reference proteome</keyword>
<dbReference type="STRING" id="747676.F4RDD2"/>
<dbReference type="InParanoid" id="F4RDD2"/>
<dbReference type="Pfam" id="PF00069">
    <property type="entry name" value="Pkinase"/>
    <property type="match status" value="1"/>
</dbReference>
<evidence type="ECO:0000259" key="6">
    <source>
        <dbReference type="PROSITE" id="PS50011"/>
    </source>
</evidence>
<evidence type="ECO:0000256" key="3">
    <source>
        <dbReference type="ARBA" id="ARBA00022741"/>
    </source>
</evidence>
<evidence type="ECO:0000256" key="2">
    <source>
        <dbReference type="ARBA" id="ARBA00022679"/>
    </source>
</evidence>
<keyword evidence="4" id="KW-0418">Kinase</keyword>
<dbReference type="VEuPathDB" id="FungiDB:MELLADRAFT_104043"/>
<keyword evidence="5" id="KW-0067">ATP-binding</keyword>
<evidence type="ECO:0000256" key="5">
    <source>
        <dbReference type="ARBA" id="ARBA00022840"/>
    </source>
</evidence>
<accession>F4RDD2</accession>
<sequence length="209" mass="23886">MKRVMLMVSTNAHPLDFKPVLNVKWGYYMKCQQARRKADGAVVAMKGYEPSNDVEERKNFAKLINERIIILETLNHAGFPTYLGHFLDKYRINLVFAYDHDTPNLEHLAGERNISEAEACHYALQLAEALDHVHGHGAILRMHPNCSDNPIITCDLKFPRTMSATMCDTISLFLKKDPKEQISSLAELQALPMYSNIWPPRATNKLFWG</sequence>
<dbReference type="GO" id="GO:0005524">
    <property type="term" value="F:ATP binding"/>
    <property type="evidence" value="ECO:0007669"/>
    <property type="project" value="UniProtKB-KW"/>
</dbReference>
<evidence type="ECO:0000256" key="4">
    <source>
        <dbReference type="ARBA" id="ARBA00022777"/>
    </source>
</evidence>
<dbReference type="EMBL" id="GL883097">
    <property type="protein sequence ID" value="EGG09381.1"/>
    <property type="molecule type" value="Genomic_DNA"/>
</dbReference>
<dbReference type="InterPro" id="IPR000719">
    <property type="entry name" value="Prot_kinase_dom"/>
</dbReference>
<evidence type="ECO:0000313" key="7">
    <source>
        <dbReference type="EMBL" id="EGG09381.1"/>
    </source>
</evidence>
<dbReference type="SMART" id="SM00220">
    <property type="entry name" value="S_TKc"/>
    <property type="match status" value="1"/>
</dbReference>
<keyword evidence="3" id="KW-0547">Nucleotide-binding</keyword>
<organism evidence="8">
    <name type="scientific">Melampsora larici-populina (strain 98AG31 / pathotype 3-4-7)</name>
    <name type="common">Poplar leaf rust fungus</name>
    <dbReference type="NCBI Taxonomy" id="747676"/>
    <lineage>
        <taxon>Eukaryota</taxon>
        <taxon>Fungi</taxon>
        <taxon>Dikarya</taxon>
        <taxon>Basidiomycota</taxon>
        <taxon>Pucciniomycotina</taxon>
        <taxon>Pucciniomycetes</taxon>
        <taxon>Pucciniales</taxon>
        <taxon>Melampsoraceae</taxon>
        <taxon>Melampsora</taxon>
    </lineage>
</organism>
<keyword evidence="1" id="KW-0723">Serine/threonine-protein kinase</keyword>
<protein>
    <recommendedName>
        <fullName evidence="6">Protein kinase domain-containing protein</fullName>
    </recommendedName>
</protein>
<dbReference type="PROSITE" id="PS50011">
    <property type="entry name" value="PROTEIN_KINASE_DOM"/>
    <property type="match status" value="1"/>
</dbReference>
<dbReference type="Gene3D" id="3.30.200.20">
    <property type="entry name" value="Phosphorylase Kinase, domain 1"/>
    <property type="match status" value="1"/>
</dbReference>
<dbReference type="GO" id="GO:0004674">
    <property type="term" value="F:protein serine/threonine kinase activity"/>
    <property type="evidence" value="ECO:0007669"/>
    <property type="project" value="UniProtKB-KW"/>
</dbReference>
<evidence type="ECO:0000313" key="8">
    <source>
        <dbReference type="Proteomes" id="UP000001072"/>
    </source>
</evidence>
<dbReference type="PANTHER" id="PTHR24351">
    <property type="entry name" value="RIBOSOMAL PROTEIN S6 KINASE"/>
    <property type="match status" value="1"/>
</dbReference>
<dbReference type="KEGG" id="mlr:MELLADRAFT_104043"/>
<dbReference type="AlphaFoldDB" id="F4RDD2"/>
<dbReference type="Gene3D" id="1.10.510.10">
    <property type="entry name" value="Transferase(Phosphotransferase) domain 1"/>
    <property type="match status" value="1"/>
</dbReference>
<dbReference type="InterPro" id="IPR011009">
    <property type="entry name" value="Kinase-like_dom_sf"/>
</dbReference>
<dbReference type="GeneID" id="18922147"/>
<dbReference type="HOGENOM" id="CLU_1315644_0_0_1"/>
<dbReference type="RefSeq" id="XP_007407108.1">
    <property type="nucleotide sequence ID" value="XM_007407046.1"/>
</dbReference>
<proteinExistence type="predicted"/>
<reference evidence="8" key="1">
    <citation type="journal article" date="2011" name="Proc. Natl. Acad. Sci. U.S.A.">
        <title>Obligate biotrophy features unraveled by the genomic analysis of rust fungi.</title>
        <authorList>
            <person name="Duplessis S."/>
            <person name="Cuomo C.A."/>
            <person name="Lin Y.-C."/>
            <person name="Aerts A."/>
            <person name="Tisserant E."/>
            <person name="Veneault-Fourrey C."/>
            <person name="Joly D.L."/>
            <person name="Hacquard S."/>
            <person name="Amselem J."/>
            <person name="Cantarel B.L."/>
            <person name="Chiu R."/>
            <person name="Coutinho P.M."/>
            <person name="Feau N."/>
            <person name="Field M."/>
            <person name="Frey P."/>
            <person name="Gelhaye E."/>
            <person name="Goldberg J."/>
            <person name="Grabherr M.G."/>
            <person name="Kodira C.D."/>
            <person name="Kohler A."/>
            <person name="Kuees U."/>
            <person name="Lindquist E.A."/>
            <person name="Lucas S.M."/>
            <person name="Mago R."/>
            <person name="Mauceli E."/>
            <person name="Morin E."/>
            <person name="Murat C."/>
            <person name="Pangilinan J.L."/>
            <person name="Park R."/>
            <person name="Pearson M."/>
            <person name="Quesneville H."/>
            <person name="Rouhier N."/>
            <person name="Sakthikumar S."/>
            <person name="Salamov A.A."/>
            <person name="Schmutz J."/>
            <person name="Selles B."/>
            <person name="Shapiro H."/>
            <person name="Tanguay P."/>
            <person name="Tuskan G.A."/>
            <person name="Henrissat B."/>
            <person name="Van de Peer Y."/>
            <person name="Rouze P."/>
            <person name="Ellis J.G."/>
            <person name="Dodds P.N."/>
            <person name="Schein J.E."/>
            <person name="Zhong S."/>
            <person name="Hamelin R.C."/>
            <person name="Grigoriev I.V."/>
            <person name="Szabo L.J."/>
            <person name="Martin F."/>
        </authorList>
    </citation>
    <scope>NUCLEOTIDE SEQUENCE [LARGE SCALE GENOMIC DNA]</scope>
    <source>
        <strain evidence="8">98AG31 / pathotype 3-4-7</strain>
    </source>
</reference>
<dbReference type="Proteomes" id="UP000001072">
    <property type="component" value="Unassembled WGS sequence"/>
</dbReference>